<dbReference type="Proteomes" id="UP001628078">
    <property type="component" value="Unassembled WGS sequence"/>
</dbReference>
<comment type="caution">
    <text evidence="3">The sequence shown here is derived from an EMBL/GenBank/DDBJ whole genome shotgun (WGS) entry which is preliminary data.</text>
</comment>
<evidence type="ECO:0000259" key="2">
    <source>
        <dbReference type="Pfam" id="PF08543"/>
    </source>
</evidence>
<dbReference type="SUPFAM" id="SSF53613">
    <property type="entry name" value="Ribokinase-like"/>
    <property type="match status" value="1"/>
</dbReference>
<protein>
    <submittedName>
        <fullName evidence="3">Hydroxymethylpyrimidine/phosphomethylpyrimidine kinase</fullName>
    </submittedName>
</protein>
<keyword evidence="3" id="KW-0808">Transferase</keyword>
<dbReference type="EMBL" id="BQXO01000001">
    <property type="protein sequence ID" value="GKT05231.1"/>
    <property type="molecule type" value="Genomic_DNA"/>
</dbReference>
<accession>A0ABQ5JQ53</accession>
<proteinExistence type="predicted"/>
<dbReference type="InterPro" id="IPR029056">
    <property type="entry name" value="Ribokinase-like"/>
</dbReference>
<dbReference type="GO" id="GO:0016301">
    <property type="term" value="F:kinase activity"/>
    <property type="evidence" value="ECO:0007669"/>
    <property type="project" value="UniProtKB-KW"/>
</dbReference>
<keyword evidence="1" id="KW-0784">Thiamine biosynthesis</keyword>
<dbReference type="RefSeq" id="WP_407882484.1">
    <property type="nucleotide sequence ID" value="NZ_BQXO01000001.1"/>
</dbReference>
<organism evidence="3 4">
    <name type="scientific">Furfurilactobacillus curtus</name>
    <dbReference type="NCBI Taxonomy" id="1746200"/>
    <lineage>
        <taxon>Bacteria</taxon>
        <taxon>Bacillati</taxon>
        <taxon>Bacillota</taxon>
        <taxon>Bacilli</taxon>
        <taxon>Lactobacillales</taxon>
        <taxon>Lactobacillaceae</taxon>
        <taxon>Furfurilactobacillus</taxon>
    </lineage>
</organism>
<evidence type="ECO:0000313" key="4">
    <source>
        <dbReference type="Proteomes" id="UP001628078"/>
    </source>
</evidence>
<dbReference type="Gene3D" id="3.40.1190.20">
    <property type="match status" value="1"/>
</dbReference>
<dbReference type="PANTHER" id="PTHR20858:SF17">
    <property type="entry name" value="HYDROXYMETHYLPYRIMIDINE_PHOSPHOMETHYLPYRIMIDINE KINASE THI20-RELATED"/>
    <property type="match status" value="1"/>
</dbReference>
<dbReference type="Pfam" id="PF08543">
    <property type="entry name" value="Phos_pyr_kin"/>
    <property type="match status" value="1"/>
</dbReference>
<keyword evidence="3" id="KW-0418">Kinase</keyword>
<keyword evidence="4" id="KW-1185">Reference proteome</keyword>
<dbReference type="PANTHER" id="PTHR20858">
    <property type="entry name" value="PHOSPHOMETHYLPYRIMIDINE KINASE"/>
    <property type="match status" value="1"/>
</dbReference>
<name>A0ABQ5JQ53_9LACO</name>
<dbReference type="InterPro" id="IPR013749">
    <property type="entry name" value="PM/HMP-P_kinase-1"/>
</dbReference>
<evidence type="ECO:0000313" key="3">
    <source>
        <dbReference type="EMBL" id="GKT05231.1"/>
    </source>
</evidence>
<gene>
    <name evidence="3" type="primary">thiD_2</name>
    <name evidence="3" type="ORF">JCM31185_05200</name>
</gene>
<feature type="domain" description="Pyridoxamine kinase/Phosphomethylpyrimidine kinase" evidence="2">
    <location>
        <begin position="23"/>
        <end position="258"/>
    </location>
</feature>
<reference evidence="3 4" key="1">
    <citation type="submission" date="2022-03" db="EMBL/GenBank/DDBJ databases">
        <title>Draft genome sequence of Furfurilactobacillus curtus JCM 31185.</title>
        <authorList>
            <person name="Suzuki S."/>
            <person name="Endo A."/>
            <person name="Kajikawa A."/>
        </authorList>
    </citation>
    <scope>NUCLEOTIDE SEQUENCE [LARGE SCALE GENOMIC DNA]</scope>
    <source>
        <strain evidence="3 4">JCM 31185</strain>
    </source>
</reference>
<sequence length="267" mass="29026">MDSSFPTALTISALYSTGNRYAQVDLNTFNVLKVYGISVLTAILGNDFSINQHELAISSTPVNRQFGTILNEFDVPSCKIGYLPNIELITAVVQACRNQSLGVVVLDPVLFSDSGKPLLSEAAFSTYIKALLPLADVITVDVTEAESLVNFTILNDDDVIHAANELRGIGVQNVFIHGDLPGVKGEPARDYVLLANGDDFWLTDEGKAQKYTRSLSQFDALSACITAKLAQQVKVEMAIRSAKEFSSKLLVNPIHPAENVSSLNFWN</sequence>
<evidence type="ECO:0000256" key="1">
    <source>
        <dbReference type="ARBA" id="ARBA00022977"/>
    </source>
</evidence>